<evidence type="ECO:0000313" key="12">
    <source>
        <dbReference type="EMBL" id="CAG9835069.1"/>
    </source>
</evidence>
<keyword evidence="6" id="KW-0963">Cytoplasm</keyword>
<dbReference type="EMBL" id="OU898280">
    <property type="protein sequence ID" value="CAG9835069.1"/>
    <property type="molecule type" value="Genomic_DNA"/>
</dbReference>
<evidence type="ECO:0000256" key="9">
    <source>
        <dbReference type="ARBA" id="ARBA00023212"/>
    </source>
</evidence>
<keyword evidence="13" id="KW-1185">Reference proteome</keyword>
<evidence type="ECO:0000256" key="8">
    <source>
        <dbReference type="ARBA" id="ARBA00022701"/>
    </source>
</evidence>
<feature type="region of interest" description="Disordered" evidence="11">
    <location>
        <begin position="86"/>
        <end position="123"/>
    </location>
</feature>
<evidence type="ECO:0000313" key="13">
    <source>
        <dbReference type="Proteomes" id="UP001153709"/>
    </source>
</evidence>
<evidence type="ECO:0000256" key="1">
    <source>
        <dbReference type="ARBA" id="ARBA00003805"/>
    </source>
</evidence>
<evidence type="ECO:0000256" key="2">
    <source>
        <dbReference type="ARBA" id="ARBA00004123"/>
    </source>
</evidence>
<dbReference type="PANTHER" id="PTHR34930:SF2">
    <property type="entry name" value="MICROTUBULE-ASSOCIATED PROTEIN JUPITER"/>
    <property type="match status" value="1"/>
</dbReference>
<organism evidence="12 13">
    <name type="scientific">Diabrotica balteata</name>
    <name type="common">Banded cucumber beetle</name>
    <dbReference type="NCBI Taxonomy" id="107213"/>
    <lineage>
        <taxon>Eukaryota</taxon>
        <taxon>Metazoa</taxon>
        <taxon>Ecdysozoa</taxon>
        <taxon>Arthropoda</taxon>
        <taxon>Hexapoda</taxon>
        <taxon>Insecta</taxon>
        <taxon>Pterygota</taxon>
        <taxon>Neoptera</taxon>
        <taxon>Endopterygota</taxon>
        <taxon>Coleoptera</taxon>
        <taxon>Polyphaga</taxon>
        <taxon>Cucujiformia</taxon>
        <taxon>Chrysomeloidea</taxon>
        <taxon>Chrysomelidae</taxon>
        <taxon>Galerucinae</taxon>
        <taxon>Diabroticina</taxon>
        <taxon>Diabroticites</taxon>
        <taxon>Diabrotica</taxon>
    </lineage>
</organism>
<comment type="similarity">
    <text evidence="4">Belongs to the MAP Jupiter family.</text>
</comment>
<keyword evidence="7" id="KW-0597">Phosphoprotein</keyword>
<dbReference type="OrthoDB" id="10071234at2759"/>
<keyword evidence="8" id="KW-0493">Microtubule</keyword>
<dbReference type="GO" id="GO:0005634">
    <property type="term" value="C:nucleus"/>
    <property type="evidence" value="ECO:0007669"/>
    <property type="project" value="UniProtKB-SubCell"/>
</dbReference>
<dbReference type="PANTHER" id="PTHR34930">
    <property type="entry name" value="GEO05313P1"/>
    <property type="match status" value="1"/>
</dbReference>
<keyword evidence="10" id="KW-0539">Nucleus</keyword>
<proteinExistence type="inferred from homology"/>
<keyword evidence="9" id="KW-0206">Cytoskeleton</keyword>
<dbReference type="Proteomes" id="UP001153709">
    <property type="component" value="Chromosome 5"/>
</dbReference>
<evidence type="ECO:0000256" key="7">
    <source>
        <dbReference type="ARBA" id="ARBA00022553"/>
    </source>
</evidence>
<feature type="region of interest" description="Disordered" evidence="11">
    <location>
        <begin position="1"/>
        <end position="48"/>
    </location>
</feature>
<gene>
    <name evidence="12" type="ORF">DIABBA_LOCUS8310</name>
</gene>
<dbReference type="GO" id="GO:0005819">
    <property type="term" value="C:spindle"/>
    <property type="evidence" value="ECO:0007669"/>
    <property type="project" value="UniProtKB-SubCell"/>
</dbReference>
<evidence type="ECO:0000256" key="10">
    <source>
        <dbReference type="ARBA" id="ARBA00023242"/>
    </source>
</evidence>
<feature type="compositionally biased region" description="Basic and acidic residues" evidence="11">
    <location>
        <begin position="86"/>
        <end position="109"/>
    </location>
</feature>
<sequence length="123" mass="13676">MTSTSFNIGLTGTKNSSRVLKPPGGGHTDIFGVNGDSENTKPSKKKIISPTSITSCLYHEKKEKPKENDQLENIVDKELNFEKKCNDNSFDDVKETKNDEKKNIPEPPRRVRVPPGGFSSGLW</sequence>
<protein>
    <recommendedName>
        <fullName evidence="5">Microtubule-associated protein Jupiter</fullName>
    </recommendedName>
</protein>
<accession>A0A9N9T678</accession>
<feature type="compositionally biased region" description="Polar residues" evidence="11">
    <location>
        <begin position="1"/>
        <end position="18"/>
    </location>
</feature>
<evidence type="ECO:0000256" key="3">
    <source>
        <dbReference type="ARBA" id="ARBA00004186"/>
    </source>
</evidence>
<dbReference type="AlphaFoldDB" id="A0A9N9T678"/>
<evidence type="ECO:0000256" key="4">
    <source>
        <dbReference type="ARBA" id="ARBA00005344"/>
    </source>
</evidence>
<comment type="subcellular location">
    <subcellularLocation>
        <location evidence="3">Cytoplasm</location>
        <location evidence="3">Cytoskeleton</location>
        <location evidence="3">Spindle</location>
    </subcellularLocation>
    <subcellularLocation>
        <location evidence="2">Nucleus</location>
    </subcellularLocation>
</comment>
<dbReference type="GO" id="GO:0005874">
    <property type="term" value="C:microtubule"/>
    <property type="evidence" value="ECO:0007669"/>
    <property type="project" value="UniProtKB-KW"/>
</dbReference>
<dbReference type="InterPro" id="IPR033335">
    <property type="entry name" value="JUPITER"/>
</dbReference>
<evidence type="ECO:0000256" key="6">
    <source>
        <dbReference type="ARBA" id="ARBA00022490"/>
    </source>
</evidence>
<evidence type="ECO:0000256" key="11">
    <source>
        <dbReference type="SAM" id="MobiDB-lite"/>
    </source>
</evidence>
<name>A0A9N9T678_DIABA</name>
<comment type="function">
    <text evidence="1">Binds to all microtubule populations.</text>
</comment>
<evidence type="ECO:0000256" key="5">
    <source>
        <dbReference type="ARBA" id="ARBA00021471"/>
    </source>
</evidence>
<reference evidence="12" key="1">
    <citation type="submission" date="2022-01" db="EMBL/GenBank/DDBJ databases">
        <authorList>
            <person name="King R."/>
        </authorList>
    </citation>
    <scope>NUCLEOTIDE SEQUENCE</scope>
</reference>